<comment type="caution">
    <text evidence="1">The sequence shown here is derived from an EMBL/GenBank/DDBJ whole genome shotgun (WGS) entry which is preliminary data.</text>
</comment>
<organism evidence="1 2">
    <name type="scientific">Dissostichus eleginoides</name>
    <name type="common">Patagonian toothfish</name>
    <name type="synonym">Dissostichus amissus</name>
    <dbReference type="NCBI Taxonomy" id="100907"/>
    <lineage>
        <taxon>Eukaryota</taxon>
        <taxon>Metazoa</taxon>
        <taxon>Chordata</taxon>
        <taxon>Craniata</taxon>
        <taxon>Vertebrata</taxon>
        <taxon>Euteleostomi</taxon>
        <taxon>Actinopterygii</taxon>
        <taxon>Neopterygii</taxon>
        <taxon>Teleostei</taxon>
        <taxon>Neoteleostei</taxon>
        <taxon>Acanthomorphata</taxon>
        <taxon>Eupercaria</taxon>
        <taxon>Perciformes</taxon>
        <taxon>Notothenioidei</taxon>
        <taxon>Nototheniidae</taxon>
        <taxon>Dissostichus</taxon>
    </lineage>
</organism>
<sequence>LGQTAGGAEEKPGHGIYKSVALRLLYQTSMEEQQTPQLKNSGVTAIASLAEAR</sequence>
<feature type="non-terminal residue" evidence="1">
    <location>
        <position position="1"/>
    </location>
</feature>
<evidence type="ECO:0000313" key="1">
    <source>
        <dbReference type="EMBL" id="KAK1878142.1"/>
    </source>
</evidence>
<reference evidence="1" key="1">
    <citation type="submission" date="2023-04" db="EMBL/GenBank/DDBJ databases">
        <title>Chromosome-level genome of Chaenocephalus aceratus.</title>
        <authorList>
            <person name="Park H."/>
        </authorList>
    </citation>
    <scope>NUCLEOTIDE SEQUENCE</scope>
    <source>
        <strain evidence="1">DE</strain>
        <tissue evidence="1">Muscle</tissue>
    </source>
</reference>
<keyword evidence="2" id="KW-1185">Reference proteome</keyword>
<dbReference type="AlphaFoldDB" id="A0AAD9B6B3"/>
<name>A0AAD9B6B3_DISEL</name>
<evidence type="ECO:0000313" key="2">
    <source>
        <dbReference type="Proteomes" id="UP001228049"/>
    </source>
</evidence>
<proteinExistence type="predicted"/>
<dbReference type="EMBL" id="JASDAP010000027">
    <property type="protein sequence ID" value="KAK1878142.1"/>
    <property type="molecule type" value="Genomic_DNA"/>
</dbReference>
<dbReference type="Proteomes" id="UP001228049">
    <property type="component" value="Unassembled WGS sequence"/>
</dbReference>
<accession>A0AAD9B6B3</accession>
<gene>
    <name evidence="1" type="ORF">KUDE01_003450</name>
</gene>
<protein>
    <submittedName>
        <fullName evidence="1">CinA-like protein</fullName>
    </submittedName>
</protein>